<keyword evidence="3 6" id="KW-0808">Transferase</keyword>
<proteinExistence type="inferred from homology"/>
<dbReference type="GO" id="GO:0008080">
    <property type="term" value="F:N-acetyltransferase activity"/>
    <property type="evidence" value="ECO:0007669"/>
    <property type="project" value="InterPro"/>
</dbReference>
<protein>
    <submittedName>
        <fullName evidence="6">Ribosomal-protein-S18p-alanine acetyltransferase</fullName>
        <ecNumber evidence="6">2.3.1.-</ecNumber>
    </submittedName>
</protein>
<dbReference type="InterPro" id="IPR006464">
    <property type="entry name" value="AcTrfase_RimI/Ard1"/>
</dbReference>
<evidence type="ECO:0000259" key="5">
    <source>
        <dbReference type="PROSITE" id="PS51186"/>
    </source>
</evidence>
<evidence type="ECO:0000256" key="1">
    <source>
        <dbReference type="ARBA" id="ARBA00005395"/>
    </source>
</evidence>
<dbReference type="NCBIfam" id="TIGR01575">
    <property type="entry name" value="rimI"/>
    <property type="match status" value="1"/>
</dbReference>
<dbReference type="Gene3D" id="3.40.630.30">
    <property type="match status" value="1"/>
</dbReference>
<dbReference type="EMBL" id="UOFA01000001">
    <property type="protein sequence ID" value="VAW43649.1"/>
    <property type="molecule type" value="Genomic_DNA"/>
</dbReference>
<name>A0A3B0W2X7_9ZZZZ</name>
<reference evidence="6" key="1">
    <citation type="submission" date="2018-06" db="EMBL/GenBank/DDBJ databases">
        <authorList>
            <person name="Zhirakovskaya E."/>
        </authorList>
    </citation>
    <scope>NUCLEOTIDE SEQUENCE</scope>
</reference>
<evidence type="ECO:0000256" key="2">
    <source>
        <dbReference type="ARBA" id="ARBA00022490"/>
    </source>
</evidence>
<evidence type="ECO:0000313" key="6">
    <source>
        <dbReference type="EMBL" id="VAW43649.1"/>
    </source>
</evidence>
<organism evidence="6">
    <name type="scientific">hydrothermal vent metagenome</name>
    <dbReference type="NCBI Taxonomy" id="652676"/>
    <lineage>
        <taxon>unclassified sequences</taxon>
        <taxon>metagenomes</taxon>
        <taxon>ecological metagenomes</taxon>
    </lineage>
</organism>
<dbReference type="PANTHER" id="PTHR43420">
    <property type="entry name" value="ACETYLTRANSFERASE"/>
    <property type="match status" value="1"/>
</dbReference>
<feature type="domain" description="N-acetyltransferase" evidence="5">
    <location>
        <begin position="1"/>
        <end position="140"/>
    </location>
</feature>
<dbReference type="AlphaFoldDB" id="A0A3B0W2X7"/>
<dbReference type="PROSITE" id="PS51186">
    <property type="entry name" value="GNAT"/>
    <property type="match status" value="1"/>
</dbReference>
<comment type="similarity">
    <text evidence="1">Belongs to the acetyltransferase family. RimI subfamily.</text>
</comment>
<dbReference type="EC" id="2.3.1.-" evidence="6"/>
<accession>A0A3B0W2X7</accession>
<keyword evidence="4 6" id="KW-0012">Acyltransferase</keyword>
<evidence type="ECO:0000256" key="3">
    <source>
        <dbReference type="ARBA" id="ARBA00022679"/>
    </source>
</evidence>
<keyword evidence="2" id="KW-0963">Cytoplasm</keyword>
<dbReference type="InterPro" id="IPR050680">
    <property type="entry name" value="YpeA/RimI_acetyltransf"/>
</dbReference>
<sequence length="141" mass="16488">MLIEQQIYPNPWSVQVMQDCIQAGYQCIKGQTIEQPDEIACYALMMIGYQESNLLNIGVNPKFLRQSIASQMMHRLLLISRINHAKFMWLEVRESNQAAINLYQNFNFKNIGLRKNYYKYTDTHGKKIKEHAILMSKKIGT</sequence>
<evidence type="ECO:0000256" key="4">
    <source>
        <dbReference type="ARBA" id="ARBA00023315"/>
    </source>
</evidence>
<dbReference type="PANTHER" id="PTHR43420:SF12">
    <property type="entry name" value="N-ACETYLTRANSFERASE DOMAIN-CONTAINING PROTEIN"/>
    <property type="match status" value="1"/>
</dbReference>
<dbReference type="InterPro" id="IPR016181">
    <property type="entry name" value="Acyl_CoA_acyltransferase"/>
</dbReference>
<dbReference type="Pfam" id="PF00583">
    <property type="entry name" value="Acetyltransf_1"/>
    <property type="match status" value="1"/>
</dbReference>
<dbReference type="InterPro" id="IPR000182">
    <property type="entry name" value="GNAT_dom"/>
</dbReference>
<dbReference type="CDD" id="cd04301">
    <property type="entry name" value="NAT_SF"/>
    <property type="match status" value="1"/>
</dbReference>
<gene>
    <name evidence="6" type="ORF">MNBD_GAMMA02-1140</name>
</gene>
<dbReference type="SUPFAM" id="SSF55729">
    <property type="entry name" value="Acyl-CoA N-acyltransferases (Nat)"/>
    <property type="match status" value="1"/>
</dbReference>